<dbReference type="OrthoDB" id="9810588at2"/>
<name>A0A2K8KVP2_MARES</name>
<dbReference type="SUPFAM" id="SSF54292">
    <property type="entry name" value="2Fe-2S ferredoxin-like"/>
    <property type="match status" value="1"/>
</dbReference>
<evidence type="ECO:0000313" key="3">
    <source>
        <dbReference type="Proteomes" id="UP000231701"/>
    </source>
</evidence>
<proteinExistence type="predicted"/>
<evidence type="ECO:0000313" key="2">
    <source>
        <dbReference type="EMBL" id="ATX78672.1"/>
    </source>
</evidence>
<dbReference type="InterPro" id="IPR043129">
    <property type="entry name" value="ATPase_NBD"/>
</dbReference>
<dbReference type="InterPro" id="IPR052911">
    <property type="entry name" value="Corrinoid_activation_enz"/>
</dbReference>
<dbReference type="InterPro" id="IPR042259">
    <property type="entry name" value="Raco-like_middle_sf"/>
</dbReference>
<dbReference type="EMBL" id="CP018799">
    <property type="protein sequence ID" value="ATX78672.1"/>
    <property type="molecule type" value="Genomic_DNA"/>
</dbReference>
<dbReference type="CDD" id="cd00207">
    <property type="entry name" value="fer2"/>
    <property type="match status" value="1"/>
</dbReference>
<dbReference type="Pfam" id="PF14574">
    <property type="entry name" value="RACo_C_ter"/>
    <property type="match status" value="1"/>
</dbReference>
<gene>
    <name evidence="2" type="ORF">Ga0123461_0220</name>
</gene>
<feature type="domain" description="2Fe-2S ferredoxin-type" evidence="1">
    <location>
        <begin position="2"/>
        <end position="99"/>
    </location>
</feature>
<dbReference type="InterPro" id="IPR012675">
    <property type="entry name" value="Beta-grasp_dom_sf"/>
</dbReference>
<dbReference type="KEGG" id="maes:Ga0123461_0220"/>
<dbReference type="PANTHER" id="PTHR42895">
    <property type="entry name" value="IRON-SULFUR CLUSTER-BINDING PROTEIN-RELATED"/>
    <property type="match status" value="1"/>
</dbReference>
<dbReference type="PROSITE" id="PS51085">
    <property type="entry name" value="2FE2S_FER_2"/>
    <property type="match status" value="1"/>
</dbReference>
<keyword evidence="3" id="KW-1185">Reference proteome</keyword>
<dbReference type="Pfam" id="PF00111">
    <property type="entry name" value="Fer2"/>
    <property type="match status" value="1"/>
</dbReference>
<dbReference type="Pfam" id="PF17651">
    <property type="entry name" value="Raco_middle"/>
    <property type="match status" value="1"/>
</dbReference>
<dbReference type="InterPro" id="IPR036010">
    <property type="entry name" value="2Fe-2S_ferredoxin-like_sf"/>
</dbReference>
<dbReference type="AlphaFoldDB" id="A0A2K8KVP2"/>
<dbReference type="InterPro" id="IPR027980">
    <property type="entry name" value="RACo_C"/>
</dbReference>
<sequence>MPELKVSIDQNEQCIPYEGGDISRSLKDILDAEGITLPSDCGGVGKCGLCLVHIEAGECTPLSASEKTTLSGDELNRGCRLACQAKPLGDMSLSILKADNPAAWSELEADGVTGNASASNKLGLAIDLGTTQIRATLWNLDSKVRIDGITSLNPQAKFGADVLTRLAAAKASKLDADQLSLLASSAVGEAARILVSRHGLVTTAIRSISVVANTAMLALLAGKHYENLLEIEQWQKPVDCVPESIYAWQQAWGVATDAQINLVQPLAGFVGSDLLAGVLSTNLTGSEDAALLVDFGTNSEVALWDGQSLWVTSVPGGPAFEGSGLSCGVPMMEGAIYKISGHGADDSLELYVIGGAQAKGVCGSGLVDAIACLLSIKALNPIGRLAEPYAKAGFPLDETSSIRIRNHDIDLFQRAKGATGAAIVYLLEQAGLKQAALKRVCVTGAFGSGLDCRNASQIGLIPDVDSEIIELYSDSALAGCEVLLVSAGGQQRLSSLREKARLINMSLAPEFDMLFVDNLFLKPLPKSGSSTTSMLE</sequence>
<organism evidence="2 3">
    <name type="scientific">Mariprofundus aestuarium</name>
    <dbReference type="NCBI Taxonomy" id="1921086"/>
    <lineage>
        <taxon>Bacteria</taxon>
        <taxon>Pseudomonadati</taxon>
        <taxon>Pseudomonadota</taxon>
        <taxon>Candidatius Mariprofundia</taxon>
        <taxon>Mariprofundales</taxon>
        <taxon>Mariprofundaceae</taxon>
        <taxon>Mariprofundus</taxon>
    </lineage>
</organism>
<dbReference type="InterPro" id="IPR001041">
    <property type="entry name" value="2Fe-2S_ferredoxin-type"/>
</dbReference>
<dbReference type="RefSeq" id="WP_100276657.1">
    <property type="nucleotide sequence ID" value="NZ_CP018799.1"/>
</dbReference>
<dbReference type="SUPFAM" id="SSF53067">
    <property type="entry name" value="Actin-like ATPase domain"/>
    <property type="match status" value="1"/>
</dbReference>
<dbReference type="InterPro" id="IPR041414">
    <property type="entry name" value="Raco-like_middle"/>
</dbReference>
<dbReference type="Gene3D" id="3.30.420.480">
    <property type="entry name" value="Domain of unknown function (DUF4445)"/>
    <property type="match status" value="1"/>
</dbReference>
<dbReference type="PANTHER" id="PTHR42895:SF2">
    <property type="entry name" value="IRON-SULFUR CLUSTER PROTEIN"/>
    <property type="match status" value="1"/>
</dbReference>
<protein>
    <submittedName>
        <fullName evidence="2">Uncharacterized 2Fe-2 and 4Fe-4S clusters-containing protein, contains DUF4445 domain</fullName>
    </submittedName>
</protein>
<dbReference type="Proteomes" id="UP000231701">
    <property type="component" value="Chromosome"/>
</dbReference>
<dbReference type="Gene3D" id="3.10.20.30">
    <property type="match status" value="1"/>
</dbReference>
<dbReference type="GO" id="GO:0051536">
    <property type="term" value="F:iron-sulfur cluster binding"/>
    <property type="evidence" value="ECO:0007669"/>
    <property type="project" value="InterPro"/>
</dbReference>
<accession>A0A2K8KVP2</accession>
<evidence type="ECO:0000259" key="1">
    <source>
        <dbReference type="PROSITE" id="PS51085"/>
    </source>
</evidence>
<reference evidence="2 3" key="1">
    <citation type="submission" date="2016-12" db="EMBL/GenBank/DDBJ databases">
        <title>Isolation and genomic insights into novel planktonic Zetaproteobacteria from stratified waters of the Chesapeake Bay.</title>
        <authorList>
            <person name="McAllister S.M."/>
            <person name="Kato S."/>
            <person name="Chan C.S."/>
            <person name="Chiu B.K."/>
            <person name="Field E.K."/>
        </authorList>
    </citation>
    <scope>NUCLEOTIDE SEQUENCE [LARGE SCALE GENOMIC DNA]</scope>
    <source>
        <strain evidence="2 3">CP-5</strain>
    </source>
</reference>